<keyword evidence="2" id="KW-1185">Reference proteome</keyword>
<evidence type="ECO:0008006" key="3">
    <source>
        <dbReference type="Google" id="ProtNLM"/>
    </source>
</evidence>
<organism evidence="1 2">
    <name type="scientific">Kiloniella antarctica</name>
    <dbReference type="NCBI Taxonomy" id="1550907"/>
    <lineage>
        <taxon>Bacteria</taxon>
        <taxon>Pseudomonadati</taxon>
        <taxon>Pseudomonadota</taxon>
        <taxon>Alphaproteobacteria</taxon>
        <taxon>Rhodospirillales</taxon>
        <taxon>Kiloniellaceae</taxon>
        <taxon>Kiloniella</taxon>
    </lineage>
</organism>
<evidence type="ECO:0000313" key="1">
    <source>
        <dbReference type="EMBL" id="MFD2206002.1"/>
    </source>
</evidence>
<gene>
    <name evidence="1" type="ORF">ACFSKO_10280</name>
</gene>
<dbReference type="EMBL" id="JBHUII010000004">
    <property type="protein sequence ID" value="MFD2206002.1"/>
    <property type="molecule type" value="Genomic_DNA"/>
</dbReference>
<sequence length="67" mass="7404">MGYLRAGFVVAVFVLVFGCSGVFVEKEPVRVISAPQTTTYCYRSLANVDCYEQPVPGDERTLLIPTE</sequence>
<evidence type="ECO:0000313" key="2">
    <source>
        <dbReference type="Proteomes" id="UP001597294"/>
    </source>
</evidence>
<dbReference type="Proteomes" id="UP001597294">
    <property type="component" value="Unassembled WGS sequence"/>
</dbReference>
<proteinExistence type="predicted"/>
<dbReference type="PROSITE" id="PS51257">
    <property type="entry name" value="PROKAR_LIPOPROTEIN"/>
    <property type="match status" value="1"/>
</dbReference>
<name>A0ABW5BIP4_9PROT</name>
<comment type="caution">
    <text evidence="1">The sequence shown here is derived from an EMBL/GenBank/DDBJ whole genome shotgun (WGS) entry which is preliminary data.</text>
</comment>
<reference evidence="2" key="1">
    <citation type="journal article" date="2019" name="Int. J. Syst. Evol. Microbiol.">
        <title>The Global Catalogue of Microorganisms (GCM) 10K type strain sequencing project: providing services to taxonomists for standard genome sequencing and annotation.</title>
        <authorList>
            <consortium name="The Broad Institute Genomics Platform"/>
            <consortium name="The Broad Institute Genome Sequencing Center for Infectious Disease"/>
            <person name="Wu L."/>
            <person name="Ma J."/>
        </authorList>
    </citation>
    <scope>NUCLEOTIDE SEQUENCE [LARGE SCALE GENOMIC DNA]</scope>
    <source>
        <strain evidence="2">CGMCC 4.7192</strain>
    </source>
</reference>
<protein>
    <recommendedName>
        <fullName evidence="3">Lipoprotein</fullName>
    </recommendedName>
</protein>
<dbReference type="RefSeq" id="WP_380251162.1">
    <property type="nucleotide sequence ID" value="NZ_JBHUII010000004.1"/>
</dbReference>
<accession>A0ABW5BIP4</accession>